<protein>
    <submittedName>
        <fullName evidence="2">Uncharacterized protein</fullName>
    </submittedName>
</protein>
<keyword evidence="3" id="KW-1185">Reference proteome</keyword>
<dbReference type="KEGG" id="acan:ACA1_386080"/>
<dbReference type="EMBL" id="KB007900">
    <property type="protein sequence ID" value="ELR21820.1"/>
    <property type="molecule type" value="Genomic_DNA"/>
</dbReference>
<evidence type="ECO:0000313" key="2">
    <source>
        <dbReference type="EMBL" id="ELR21820.1"/>
    </source>
</evidence>
<reference evidence="2 3" key="1">
    <citation type="journal article" date="2013" name="Genome Biol.">
        <title>Genome of Acanthamoeba castellanii highlights extensive lateral gene transfer and early evolution of tyrosine kinase signaling.</title>
        <authorList>
            <person name="Clarke M."/>
            <person name="Lohan A.J."/>
            <person name="Liu B."/>
            <person name="Lagkouvardos I."/>
            <person name="Roy S."/>
            <person name="Zafar N."/>
            <person name="Bertelli C."/>
            <person name="Schilde C."/>
            <person name="Kianianmomeni A."/>
            <person name="Burglin T.R."/>
            <person name="Frech C."/>
            <person name="Turcotte B."/>
            <person name="Kopec K.O."/>
            <person name="Synnott J.M."/>
            <person name="Choo C."/>
            <person name="Paponov I."/>
            <person name="Finkler A."/>
            <person name="Soon Heng Tan C."/>
            <person name="Hutchins A.P."/>
            <person name="Weinmeier T."/>
            <person name="Rattei T."/>
            <person name="Chu J.S."/>
            <person name="Gimenez G."/>
            <person name="Irimia M."/>
            <person name="Rigden D.J."/>
            <person name="Fitzpatrick D.A."/>
            <person name="Lorenzo-Morales J."/>
            <person name="Bateman A."/>
            <person name="Chiu C.H."/>
            <person name="Tang P."/>
            <person name="Hegemann P."/>
            <person name="Fromm H."/>
            <person name="Raoult D."/>
            <person name="Greub G."/>
            <person name="Miranda-Saavedra D."/>
            <person name="Chen N."/>
            <person name="Nash P."/>
            <person name="Ginger M.L."/>
            <person name="Horn M."/>
            <person name="Schaap P."/>
            <person name="Caler L."/>
            <person name="Loftus B."/>
        </authorList>
    </citation>
    <scope>NUCLEOTIDE SEQUENCE [LARGE SCALE GENOMIC DNA]</scope>
    <source>
        <strain evidence="2 3">Neff</strain>
    </source>
</reference>
<evidence type="ECO:0000256" key="1">
    <source>
        <dbReference type="SAM" id="MobiDB-lite"/>
    </source>
</evidence>
<dbReference type="GeneID" id="14922734"/>
<gene>
    <name evidence="2" type="ORF">ACA1_386080</name>
</gene>
<accession>L8H9F8</accession>
<name>L8H9F8_ACACF</name>
<evidence type="ECO:0000313" key="3">
    <source>
        <dbReference type="Proteomes" id="UP000011083"/>
    </source>
</evidence>
<feature type="region of interest" description="Disordered" evidence="1">
    <location>
        <begin position="1"/>
        <end position="25"/>
    </location>
</feature>
<organism evidence="2 3">
    <name type="scientific">Acanthamoeba castellanii (strain ATCC 30010 / Neff)</name>
    <dbReference type="NCBI Taxonomy" id="1257118"/>
    <lineage>
        <taxon>Eukaryota</taxon>
        <taxon>Amoebozoa</taxon>
        <taxon>Discosea</taxon>
        <taxon>Longamoebia</taxon>
        <taxon>Centramoebida</taxon>
        <taxon>Acanthamoebidae</taxon>
        <taxon>Acanthamoeba</taxon>
    </lineage>
</organism>
<dbReference type="Proteomes" id="UP000011083">
    <property type="component" value="Unassembled WGS sequence"/>
</dbReference>
<proteinExistence type="predicted"/>
<sequence length="99" mass="10764">MWQVQEDLADWPSATSTPGGDQEQNDAAQIEAELTNLRKLRQKYGQHELRITCVGTSKAGKTTFAASSRAALQDEEFMIPPHLAPAVTTAIAGYARTCT</sequence>
<dbReference type="AlphaFoldDB" id="L8H9F8"/>
<dbReference type="RefSeq" id="XP_004347202.1">
    <property type="nucleotide sequence ID" value="XM_004347152.1"/>
</dbReference>
<dbReference type="VEuPathDB" id="AmoebaDB:ACA1_386080"/>